<dbReference type="Proteomes" id="UP000450000">
    <property type="component" value="Unassembled WGS sequence"/>
</dbReference>
<dbReference type="SUPFAM" id="SSF53850">
    <property type="entry name" value="Periplasmic binding protein-like II"/>
    <property type="match status" value="1"/>
</dbReference>
<proteinExistence type="inferred from homology"/>
<keyword evidence="3" id="KW-0732">Signal</keyword>
<comment type="caution">
    <text evidence="4">The sequence shown here is derived from an EMBL/GenBank/DDBJ whole genome shotgun (WGS) entry which is preliminary data.</text>
</comment>
<reference evidence="4 5" key="1">
    <citation type="submission" date="2019-09" db="EMBL/GenBank/DDBJ databases">
        <title>Genome Sequences of Streptomyces kaniharaensis ATCC 21070.</title>
        <authorList>
            <person name="Zhu W."/>
            <person name="De Crecy-Lagard V."/>
            <person name="Richards N.G."/>
        </authorList>
    </citation>
    <scope>NUCLEOTIDE SEQUENCE [LARGE SCALE GENOMIC DNA]</scope>
    <source>
        <strain evidence="4 5">SF-557</strain>
    </source>
</reference>
<dbReference type="AlphaFoldDB" id="A0A6N7KUK5"/>
<evidence type="ECO:0000256" key="2">
    <source>
        <dbReference type="ARBA" id="ARBA00022448"/>
    </source>
</evidence>
<dbReference type="Pfam" id="PF01547">
    <property type="entry name" value="SBP_bac_1"/>
    <property type="match status" value="1"/>
</dbReference>
<dbReference type="OrthoDB" id="8663148at2"/>
<dbReference type="PANTHER" id="PTHR43649:SF29">
    <property type="entry name" value="OSMOPROTECTIVE COMPOUNDS-BINDING PROTEIN GGTB"/>
    <property type="match status" value="1"/>
</dbReference>
<keyword evidence="2" id="KW-0813">Transport</keyword>
<dbReference type="EMBL" id="WBOF01000001">
    <property type="protein sequence ID" value="MQS14269.1"/>
    <property type="molecule type" value="Genomic_DNA"/>
</dbReference>
<evidence type="ECO:0000256" key="3">
    <source>
        <dbReference type="SAM" id="SignalP"/>
    </source>
</evidence>
<name>A0A6N7KUK5_9ACTN</name>
<dbReference type="PANTHER" id="PTHR43649">
    <property type="entry name" value="ARABINOSE-BINDING PROTEIN-RELATED"/>
    <property type="match status" value="1"/>
</dbReference>
<accession>A0A6N7KUK5</accession>
<feature type="chain" id="PRO_5038700333" evidence="3">
    <location>
        <begin position="37"/>
        <end position="468"/>
    </location>
</feature>
<evidence type="ECO:0000313" key="4">
    <source>
        <dbReference type="EMBL" id="MQS14269.1"/>
    </source>
</evidence>
<evidence type="ECO:0000313" key="5">
    <source>
        <dbReference type="Proteomes" id="UP000450000"/>
    </source>
</evidence>
<organism evidence="4 5">
    <name type="scientific">Streptomyces kaniharaensis</name>
    <dbReference type="NCBI Taxonomy" id="212423"/>
    <lineage>
        <taxon>Bacteria</taxon>
        <taxon>Bacillati</taxon>
        <taxon>Actinomycetota</taxon>
        <taxon>Actinomycetes</taxon>
        <taxon>Kitasatosporales</taxon>
        <taxon>Streptomycetaceae</taxon>
        <taxon>Streptomyces</taxon>
    </lineage>
</organism>
<evidence type="ECO:0000256" key="1">
    <source>
        <dbReference type="ARBA" id="ARBA00008520"/>
    </source>
</evidence>
<dbReference type="Gene3D" id="3.40.190.10">
    <property type="entry name" value="Periplasmic binding protein-like II"/>
    <property type="match status" value="2"/>
</dbReference>
<gene>
    <name evidence="4" type="ORF">F7Q99_18835</name>
</gene>
<feature type="signal peptide" evidence="3">
    <location>
        <begin position="1"/>
        <end position="36"/>
    </location>
</feature>
<dbReference type="InterPro" id="IPR050490">
    <property type="entry name" value="Bact_solute-bd_prot1"/>
</dbReference>
<sequence length="468" mass="49793">MARRTTLTLNPTVSSRSSRRRLIAVPALLAALALTAACSNSSGGSGDGGGGGGQSLSGDCAKYQPYAGHSGTTVTMFASILSPESDNLEKSWAEFSRCTGIRISYEGSNDFESQLPVRVAGGNTPDFAIIPQPGLLAQMVKSGKVVKPPAGTVANQDRWSPVWKTYGSVNGTFYAAPMSANMKSLVWYSPKSFKAAGYEVPKTWADLMALSERIARAGAAKPWCGGIASGTATGWPATDWLEEVVLGTYGGEVYDQWVGHRVKFSDEKITTAMRTVADWMQNPAWVNGGYGDVKSIATTTFQDAGAPLLTGKCLMLQQASFYKAQWPKDTRIGPDGDIFAFHLPAVNPAIPSPVEGGGEFLTAFASRPEVQAVQNYLSSSEWASSRVRTATGWVSANQGVDKSLYTDPIDRLSADALTDPGATFRFDASDMMPAAVGSGQEWKSLTAWFAEGQSIQKTAADIDAAWPQ</sequence>
<comment type="similarity">
    <text evidence="1">Belongs to the bacterial solute-binding protein 1 family.</text>
</comment>
<dbReference type="InterPro" id="IPR006059">
    <property type="entry name" value="SBP"/>
</dbReference>
<protein>
    <submittedName>
        <fullName evidence="4">Carbohydrate ABC transporter substrate-binding protein</fullName>
    </submittedName>
</protein>
<keyword evidence="5" id="KW-1185">Reference proteome</keyword>